<dbReference type="EMBL" id="BAAALN010000007">
    <property type="protein sequence ID" value="GAA1242026.1"/>
    <property type="molecule type" value="Genomic_DNA"/>
</dbReference>
<dbReference type="SMART" id="SM00421">
    <property type="entry name" value="HTH_LUXR"/>
    <property type="match status" value="1"/>
</dbReference>
<dbReference type="SUPFAM" id="SSF46894">
    <property type="entry name" value="C-terminal effector domain of the bipartite response regulators"/>
    <property type="match status" value="1"/>
</dbReference>
<dbReference type="Pfam" id="PF00196">
    <property type="entry name" value="GerE"/>
    <property type="match status" value="1"/>
</dbReference>
<sequence length="908" mass="94108">MSFAGIHGRADELARITTFVAEMRSGAGQALVLRGEAGIGKSALLAFAADAADTDTTGSTTTGGTTTGGAAPAAAAGPAGADDLLVLRGAGVEAEAGIPFAGLHLLLHPVAGRVDELAEPHAGVLRRVLAGDGTLDRFAAGVALLELLGTLARSGPVLVLTDDAHWLDTASVDALSFAARRLAGQRIGVLLAVREPHAPVTPTPGLPELRLSGVDEESARRILASTELPRHRRDRVVADADGNPLALLELGSSERDSHGDPFAGFVAELPQATRTVLLVAAADGTCDIGTILAAAGTLGASIDDLRVAEDAELVMFTEGCFGFRHPLVGASVYRAATLARRLEAHRALAEVLSQDTDADRRARHLAAATTTPDESVAAALEAGIDRASVRGGLAAVADAYERAAHLSPLARDEGLRLTSAARAAADAGQPERARDLAEQAAALLPEPVDATWAAIVRATLAEDDGRTAEAHHLLVTTARRIAGDAPEPASKLLFMAVGAAWRGDDPARAVESAATADELGLPGAERVRALATAAGSDVAEAVAAVRELVTVDCAELAACTDIALTLRSEVQRSSWSLLLGDADGAYSRATDTVRQARRQAATGALPAALGVLAQAELQLGELDAAARSAGEGLEVATRIGQRRGTAVSSGVLAVVAAVRGHADATAAFAADSESATAAHALALLDLGEGRAETAVDRLTASHRPGLAGLTAVPDLVEGAARTGRCKDRDFAEQALADYVTWVNAVDRPQLRAVALRSRGLLGESDLLPTALGMSDHAGPWQRARTELAHGEWLRRDRNPAKARPHLRAALTVFDRLGAQPWADRARTELRAAGEGRDSRPGRDTALDLDGLTPQELRIVQLAADGLSNRDIGNHLYLSPRTVGYHLYKAYPKLGVSGRGELAKLELMA</sequence>
<keyword evidence="1" id="KW-0547">Nucleotide-binding</keyword>
<evidence type="ECO:0000256" key="2">
    <source>
        <dbReference type="ARBA" id="ARBA00022840"/>
    </source>
</evidence>
<keyword evidence="2" id="KW-0067">ATP-binding</keyword>
<evidence type="ECO:0000313" key="5">
    <source>
        <dbReference type="EMBL" id="GAA1242026.1"/>
    </source>
</evidence>
<dbReference type="Pfam" id="PF13191">
    <property type="entry name" value="AAA_16"/>
    <property type="match status" value="1"/>
</dbReference>
<dbReference type="InterPro" id="IPR016032">
    <property type="entry name" value="Sig_transdc_resp-reg_C-effctor"/>
</dbReference>
<dbReference type="RefSeq" id="WP_344056418.1">
    <property type="nucleotide sequence ID" value="NZ_BAAALN010000007.1"/>
</dbReference>
<protein>
    <submittedName>
        <fullName evidence="5">LuxR family transcriptional regulator</fullName>
    </submittedName>
</protein>
<dbReference type="InterPro" id="IPR041664">
    <property type="entry name" value="AAA_16"/>
</dbReference>
<dbReference type="PROSITE" id="PS50043">
    <property type="entry name" value="HTH_LUXR_2"/>
    <property type="match status" value="1"/>
</dbReference>
<dbReference type="Proteomes" id="UP001500653">
    <property type="component" value="Unassembled WGS sequence"/>
</dbReference>
<dbReference type="SUPFAM" id="SSF52540">
    <property type="entry name" value="P-loop containing nucleoside triphosphate hydrolases"/>
    <property type="match status" value="1"/>
</dbReference>
<comment type="caution">
    <text evidence="5">The sequence shown here is derived from an EMBL/GenBank/DDBJ whole genome shotgun (WGS) entry which is preliminary data.</text>
</comment>
<reference evidence="5 6" key="1">
    <citation type="journal article" date="2019" name="Int. J. Syst. Evol. Microbiol.">
        <title>The Global Catalogue of Microorganisms (GCM) 10K type strain sequencing project: providing services to taxonomists for standard genome sequencing and annotation.</title>
        <authorList>
            <consortium name="The Broad Institute Genomics Platform"/>
            <consortium name="The Broad Institute Genome Sequencing Center for Infectious Disease"/>
            <person name="Wu L."/>
            <person name="Ma J."/>
        </authorList>
    </citation>
    <scope>NUCLEOTIDE SEQUENCE [LARGE SCALE GENOMIC DNA]</scope>
    <source>
        <strain evidence="5 6">JCM 13023</strain>
    </source>
</reference>
<dbReference type="PANTHER" id="PTHR16305:SF35">
    <property type="entry name" value="TRANSCRIPTIONAL ACTIVATOR DOMAIN"/>
    <property type="match status" value="1"/>
</dbReference>
<dbReference type="InterPro" id="IPR036388">
    <property type="entry name" value="WH-like_DNA-bd_sf"/>
</dbReference>
<feature type="region of interest" description="Disordered" evidence="3">
    <location>
        <begin position="54"/>
        <end position="74"/>
    </location>
</feature>
<organism evidence="5 6">
    <name type="scientific">Prauserella halophila</name>
    <dbReference type="NCBI Taxonomy" id="185641"/>
    <lineage>
        <taxon>Bacteria</taxon>
        <taxon>Bacillati</taxon>
        <taxon>Actinomycetota</taxon>
        <taxon>Actinomycetes</taxon>
        <taxon>Pseudonocardiales</taxon>
        <taxon>Pseudonocardiaceae</taxon>
        <taxon>Prauserella</taxon>
    </lineage>
</organism>
<name>A0ABN1WCM8_9PSEU</name>
<keyword evidence="6" id="KW-1185">Reference proteome</keyword>
<gene>
    <name evidence="5" type="ORF">GCM10009676_29060</name>
</gene>
<feature type="domain" description="HTH luxR-type" evidence="4">
    <location>
        <begin position="844"/>
        <end position="908"/>
    </location>
</feature>
<dbReference type="Gene3D" id="1.10.10.10">
    <property type="entry name" value="Winged helix-like DNA-binding domain superfamily/Winged helix DNA-binding domain"/>
    <property type="match status" value="1"/>
</dbReference>
<accession>A0ABN1WCM8</accession>
<dbReference type="PRINTS" id="PR00038">
    <property type="entry name" value="HTHLUXR"/>
</dbReference>
<proteinExistence type="predicted"/>
<evidence type="ECO:0000313" key="6">
    <source>
        <dbReference type="Proteomes" id="UP001500653"/>
    </source>
</evidence>
<dbReference type="InterPro" id="IPR027417">
    <property type="entry name" value="P-loop_NTPase"/>
</dbReference>
<dbReference type="CDD" id="cd06170">
    <property type="entry name" value="LuxR_C_like"/>
    <property type="match status" value="1"/>
</dbReference>
<dbReference type="PANTHER" id="PTHR16305">
    <property type="entry name" value="TESTICULAR SOLUBLE ADENYLYL CYCLASE"/>
    <property type="match status" value="1"/>
</dbReference>
<evidence type="ECO:0000256" key="3">
    <source>
        <dbReference type="SAM" id="MobiDB-lite"/>
    </source>
</evidence>
<dbReference type="InterPro" id="IPR000792">
    <property type="entry name" value="Tscrpt_reg_LuxR_C"/>
</dbReference>
<evidence type="ECO:0000256" key="1">
    <source>
        <dbReference type="ARBA" id="ARBA00022741"/>
    </source>
</evidence>
<evidence type="ECO:0000259" key="4">
    <source>
        <dbReference type="PROSITE" id="PS50043"/>
    </source>
</evidence>